<evidence type="ECO:0000256" key="1">
    <source>
        <dbReference type="SAM" id="Phobius"/>
    </source>
</evidence>
<name>A0A1I7YTC2_9BILA</name>
<evidence type="ECO:0000313" key="2">
    <source>
        <dbReference type="Proteomes" id="UP000095287"/>
    </source>
</evidence>
<keyword evidence="1" id="KW-1133">Transmembrane helix</keyword>
<feature type="transmembrane region" description="Helical" evidence="1">
    <location>
        <begin position="238"/>
        <end position="260"/>
    </location>
</feature>
<keyword evidence="1" id="KW-0472">Membrane</keyword>
<keyword evidence="2" id="KW-1185">Reference proteome</keyword>
<sequence>MHLPMPTVGWIHLCSSLTCTPLLIRMCYVFISYQEYRRHDCYRIIAQYLALHIFCGSAYILYGVGILFNHDLFGLGRIAHITTITSFCCMITIDVVLAINRVILITQVEVPQVFTSALQIIVWIEFGVLYFFLCSPFGGLQLGSDQYTITYDSTKAFSWIFDTFRFYSTVSLSCTSLTLYVFIWIFLGYRMYRFKKTMTSKAERNIALQAGLTFSLNAFTGFVYHYCYLTLMEREWTSLLYVFEQMMNFMYVPLIVYLTFNSKLRRQVFFQPSVVEPHMAFIITTNVTPPSVVT</sequence>
<organism evidence="2 3">
    <name type="scientific">Steinernema glaseri</name>
    <dbReference type="NCBI Taxonomy" id="37863"/>
    <lineage>
        <taxon>Eukaryota</taxon>
        <taxon>Metazoa</taxon>
        <taxon>Ecdysozoa</taxon>
        <taxon>Nematoda</taxon>
        <taxon>Chromadorea</taxon>
        <taxon>Rhabditida</taxon>
        <taxon>Tylenchina</taxon>
        <taxon>Panagrolaimomorpha</taxon>
        <taxon>Strongyloidoidea</taxon>
        <taxon>Steinernematidae</taxon>
        <taxon>Steinernema</taxon>
    </lineage>
</organism>
<dbReference type="AlphaFoldDB" id="A0A1I7YTC2"/>
<feature type="transmembrane region" description="Helical" evidence="1">
    <location>
        <begin position="6"/>
        <end position="24"/>
    </location>
</feature>
<accession>A0A1I7YTC2</accession>
<protein>
    <submittedName>
        <fullName evidence="3">7TM_GPCR_Srx domain-containing protein</fullName>
    </submittedName>
</protein>
<feature type="transmembrane region" description="Helical" evidence="1">
    <location>
        <begin position="206"/>
        <end position="226"/>
    </location>
</feature>
<feature type="transmembrane region" description="Helical" evidence="1">
    <location>
        <begin position="78"/>
        <end position="99"/>
    </location>
</feature>
<proteinExistence type="predicted"/>
<evidence type="ECO:0000313" key="3">
    <source>
        <dbReference type="WBParaSite" id="L893_g195.t1"/>
    </source>
</evidence>
<feature type="transmembrane region" description="Helical" evidence="1">
    <location>
        <begin position="164"/>
        <end position="186"/>
    </location>
</feature>
<reference evidence="3" key="1">
    <citation type="submission" date="2016-11" db="UniProtKB">
        <authorList>
            <consortium name="WormBaseParasite"/>
        </authorList>
    </citation>
    <scope>IDENTIFICATION</scope>
</reference>
<dbReference type="Proteomes" id="UP000095287">
    <property type="component" value="Unplaced"/>
</dbReference>
<feature type="transmembrane region" description="Helical" evidence="1">
    <location>
        <begin position="45"/>
        <end position="66"/>
    </location>
</feature>
<dbReference type="InterPro" id="IPR019425">
    <property type="entry name" value="7TM_GPCR_serpentine_rcpt_Srt"/>
</dbReference>
<dbReference type="WBParaSite" id="L893_g195.t1">
    <property type="protein sequence ID" value="L893_g195.t1"/>
    <property type="gene ID" value="L893_g195"/>
</dbReference>
<feature type="transmembrane region" description="Helical" evidence="1">
    <location>
        <begin position="120"/>
        <end position="144"/>
    </location>
</feature>
<keyword evidence="1" id="KW-0812">Transmembrane</keyword>
<dbReference type="PANTHER" id="PTHR23021">
    <property type="entry name" value="SERPENTINE RECEPTOR, CLASS T"/>
    <property type="match status" value="1"/>
</dbReference>
<dbReference type="PANTHER" id="PTHR23021:SF11">
    <property type="entry name" value="SERPENTINE RECEPTOR, CLASS T"/>
    <property type="match status" value="1"/>
</dbReference>